<sequence>MPTVLREGRYRFAFFSNENREPPHVHVKVGDDQAKFWLDPVELAVNYGFKAHELNEMERIINRHQADFLEAWYEHFS</sequence>
<dbReference type="Proteomes" id="UP000215027">
    <property type="component" value="Chromosome II"/>
</dbReference>
<dbReference type="OrthoDB" id="122670at2"/>
<dbReference type="EMBL" id="LN890656">
    <property type="protein sequence ID" value="CUS05558.1"/>
    <property type="molecule type" value="Genomic_DNA"/>
</dbReference>
<dbReference type="InterPro" id="IPR025427">
    <property type="entry name" value="DUF4160"/>
</dbReference>
<dbReference type="KEGG" id="pbf:CFX0092_B0024"/>
<evidence type="ECO:0008006" key="3">
    <source>
        <dbReference type="Google" id="ProtNLM"/>
    </source>
</evidence>
<reference evidence="1" key="1">
    <citation type="submission" date="2016-01" db="EMBL/GenBank/DDBJ databases">
        <authorList>
            <person name="Mcilroy J.S."/>
            <person name="Karst M S."/>
            <person name="Albertsen M."/>
        </authorList>
    </citation>
    <scope>NUCLEOTIDE SEQUENCE</scope>
    <source>
        <strain evidence="1">Cfx-K</strain>
    </source>
</reference>
<evidence type="ECO:0000313" key="1">
    <source>
        <dbReference type="EMBL" id="CUS05558.1"/>
    </source>
</evidence>
<dbReference type="AlphaFoldDB" id="A0A160T844"/>
<proteinExistence type="predicted"/>
<gene>
    <name evidence="1" type="ORF">CFX0092_B0024</name>
</gene>
<dbReference type="Pfam" id="PF13711">
    <property type="entry name" value="DUF4160"/>
    <property type="match status" value="1"/>
</dbReference>
<keyword evidence="2" id="KW-1185">Reference proteome</keyword>
<evidence type="ECO:0000313" key="2">
    <source>
        <dbReference type="Proteomes" id="UP000215027"/>
    </source>
</evidence>
<dbReference type="RefSeq" id="WP_095044957.1">
    <property type="nucleotide sequence ID" value="NZ_LN890656.1"/>
</dbReference>
<name>A0A160T844_9CHLR</name>
<protein>
    <recommendedName>
        <fullName evidence="3">DUF4160 domain-containing protein</fullName>
    </recommendedName>
</protein>
<accession>A0A160T844</accession>
<organism evidence="1 2">
    <name type="scientific">Candidatus Promineifilum breve</name>
    <dbReference type="NCBI Taxonomy" id="1806508"/>
    <lineage>
        <taxon>Bacteria</taxon>
        <taxon>Bacillati</taxon>
        <taxon>Chloroflexota</taxon>
        <taxon>Ardenticatenia</taxon>
        <taxon>Candidatus Promineifilales</taxon>
        <taxon>Candidatus Promineifilaceae</taxon>
        <taxon>Candidatus Promineifilum</taxon>
    </lineage>
</organism>